<dbReference type="NCBIfam" id="TIGR01852">
    <property type="entry name" value="lipid_A_lpxA"/>
    <property type="match status" value="1"/>
</dbReference>
<evidence type="ECO:0000259" key="9">
    <source>
        <dbReference type="Pfam" id="PF13720"/>
    </source>
</evidence>
<evidence type="ECO:0000256" key="4">
    <source>
        <dbReference type="ARBA" id="ARBA00022679"/>
    </source>
</evidence>
<evidence type="ECO:0000256" key="7">
    <source>
        <dbReference type="ARBA" id="ARBA00023315"/>
    </source>
</evidence>
<evidence type="ECO:0000256" key="1">
    <source>
        <dbReference type="ARBA" id="ARBA00022490"/>
    </source>
</evidence>
<evidence type="ECO:0000256" key="2">
    <source>
        <dbReference type="ARBA" id="ARBA00022516"/>
    </source>
</evidence>
<dbReference type="PANTHER" id="PTHR43480">
    <property type="entry name" value="ACYL-[ACYL-CARRIER-PROTEIN]--UDP-N-ACETYLGLUCOSAMINE O-ACYLTRANSFERASE"/>
    <property type="match status" value="1"/>
</dbReference>
<dbReference type="InterPro" id="IPR001451">
    <property type="entry name" value="Hexapep"/>
</dbReference>
<dbReference type="GO" id="GO:0008780">
    <property type="term" value="F:acyl-[acyl-carrier-protein]-UDP-N-acetylglucosamine O-acyltransferase activity"/>
    <property type="evidence" value="ECO:0007669"/>
    <property type="project" value="UniProtKB-UniRule"/>
</dbReference>
<evidence type="ECO:0000313" key="11">
    <source>
        <dbReference type="Proteomes" id="UP000219465"/>
    </source>
</evidence>
<comment type="function">
    <text evidence="8">Involved in the biosynthesis of lipid A, a phosphorylated glycolipid that anchors the lipopolysaccharide to the outer membrane of the cell.</text>
</comment>
<dbReference type="InterPro" id="IPR029098">
    <property type="entry name" value="Acetyltransf_C"/>
</dbReference>
<keyword evidence="2 8" id="KW-0444">Lipid biosynthesis</keyword>
<dbReference type="NCBIfam" id="NF003657">
    <property type="entry name" value="PRK05289.1"/>
    <property type="match status" value="1"/>
</dbReference>
<organism evidence="10 11">
    <name type="scientific">Hoeflea halophila</name>
    <dbReference type="NCBI Taxonomy" id="714899"/>
    <lineage>
        <taxon>Bacteria</taxon>
        <taxon>Pseudomonadati</taxon>
        <taxon>Pseudomonadota</taxon>
        <taxon>Alphaproteobacteria</taxon>
        <taxon>Hyphomicrobiales</taxon>
        <taxon>Rhizobiaceae</taxon>
        <taxon>Hoeflea</taxon>
    </lineage>
</organism>
<dbReference type="InterPro" id="IPR037157">
    <property type="entry name" value="Acetyltransf_C_sf"/>
</dbReference>
<dbReference type="UniPathway" id="UPA00359">
    <property type="reaction ID" value="UER00477"/>
</dbReference>
<evidence type="ECO:0000256" key="5">
    <source>
        <dbReference type="ARBA" id="ARBA00022737"/>
    </source>
</evidence>
<protein>
    <recommendedName>
        <fullName evidence="8">Acyl-[acyl-carrier-protein]--UDP-N-acetylglucosamine O-acyltransferase</fullName>
        <shortName evidence="8">UDP-N-acetylglucosamine acyltransferase</shortName>
        <ecNumber evidence="8">2.3.1.129</ecNumber>
    </recommendedName>
</protein>
<keyword evidence="4 8" id="KW-0808">Transferase</keyword>
<keyword evidence="3 8" id="KW-0441">Lipid A biosynthesis</keyword>
<dbReference type="SUPFAM" id="SSF51161">
    <property type="entry name" value="Trimeric LpxA-like enzymes"/>
    <property type="match status" value="1"/>
</dbReference>
<keyword evidence="7 8" id="KW-0012">Acyltransferase</keyword>
<evidence type="ECO:0000256" key="6">
    <source>
        <dbReference type="ARBA" id="ARBA00023098"/>
    </source>
</evidence>
<keyword evidence="11" id="KW-1185">Reference proteome</keyword>
<comment type="subcellular location">
    <subcellularLocation>
        <location evidence="8">Cytoplasm</location>
    </subcellularLocation>
</comment>
<comment type="pathway">
    <text evidence="8">Glycolipid biosynthesis; lipid IV(A) biosynthesis; lipid IV(A) from (3R)-3-hydroxytetradecanoyl-[acyl-carrier-protein] and UDP-N-acetyl-alpha-D-glucosamine: step 1/6.</text>
</comment>
<dbReference type="Pfam" id="PF00132">
    <property type="entry name" value="Hexapep"/>
    <property type="match status" value="1"/>
</dbReference>
<dbReference type="Gene3D" id="2.160.10.10">
    <property type="entry name" value="Hexapeptide repeat proteins"/>
    <property type="match status" value="1"/>
</dbReference>
<keyword evidence="1 8" id="KW-0963">Cytoplasm</keyword>
<dbReference type="RefSeq" id="WP_097109184.1">
    <property type="nucleotide sequence ID" value="NZ_OCPC01000006.1"/>
</dbReference>
<dbReference type="EC" id="2.3.1.129" evidence="8"/>
<dbReference type="InterPro" id="IPR018357">
    <property type="entry name" value="Hexapep_transf_CS"/>
</dbReference>
<reference evidence="11" key="1">
    <citation type="submission" date="2017-08" db="EMBL/GenBank/DDBJ databases">
        <authorList>
            <person name="Varghese N."/>
            <person name="Submissions S."/>
        </authorList>
    </citation>
    <scope>NUCLEOTIDE SEQUENCE [LARGE SCALE GENOMIC DNA]</scope>
    <source>
        <strain evidence="11">KCTC 23107</strain>
    </source>
</reference>
<comment type="catalytic activity">
    <reaction evidence="8">
        <text>a (3R)-hydroxyacyl-[ACP] + UDP-N-acetyl-alpha-D-glucosamine = a UDP-3-O-[(3R)-3-hydroxyacyl]-N-acetyl-alpha-D-glucosamine + holo-[ACP]</text>
        <dbReference type="Rhea" id="RHEA:67812"/>
        <dbReference type="Rhea" id="RHEA-COMP:9685"/>
        <dbReference type="Rhea" id="RHEA-COMP:9945"/>
        <dbReference type="ChEBI" id="CHEBI:57705"/>
        <dbReference type="ChEBI" id="CHEBI:64479"/>
        <dbReference type="ChEBI" id="CHEBI:78827"/>
        <dbReference type="ChEBI" id="CHEBI:173225"/>
        <dbReference type="EC" id="2.3.1.129"/>
    </reaction>
</comment>
<dbReference type="CDD" id="cd03351">
    <property type="entry name" value="LbH_UDP-GlcNAc_AT"/>
    <property type="match status" value="1"/>
</dbReference>
<dbReference type="GO" id="GO:0009245">
    <property type="term" value="P:lipid A biosynthetic process"/>
    <property type="evidence" value="ECO:0007669"/>
    <property type="project" value="UniProtKB-UniRule"/>
</dbReference>
<dbReference type="EMBL" id="OCPC01000006">
    <property type="protein sequence ID" value="SOE18714.1"/>
    <property type="molecule type" value="Genomic_DNA"/>
</dbReference>
<feature type="domain" description="UDP N-acetylglucosamine O-acyltransferase C-terminal" evidence="9">
    <location>
        <begin position="186"/>
        <end position="265"/>
    </location>
</feature>
<dbReference type="OrthoDB" id="9807278at2"/>
<keyword evidence="6 8" id="KW-0443">Lipid metabolism</keyword>
<proteinExistence type="inferred from homology"/>
<evidence type="ECO:0000313" key="10">
    <source>
        <dbReference type="EMBL" id="SOE18714.1"/>
    </source>
</evidence>
<sequence>MTTPARAALHPAKIHPAAIVEDGAQIGMNVEIGPFCHVGPKVRLGDNVRLMSHVVVQGSTTIGEGTVVFPNAVLGCAPQNIHYHGEDTELVIGRSCTIREGVTMHTGMPDAGGKTTVGDNSLFLAYSHVAHDCHVGSNVILSNNVLLAGHVSVGDRVIMGGGAAVHQFVRIGHHAFIGGLAAVSNDVIPYGMLNGNPGVLMGLNIIGMQRSGFEKPAIHAVRRAFKTIFDSQSPIRENIARVREQTDKNEAIADIIAFIDAESDRALSSPARGQRG</sequence>
<evidence type="ECO:0000256" key="3">
    <source>
        <dbReference type="ARBA" id="ARBA00022556"/>
    </source>
</evidence>
<dbReference type="Gene3D" id="1.20.1180.10">
    <property type="entry name" value="Udp N-acetylglucosamine O-acyltransferase, C-terminal domain"/>
    <property type="match status" value="1"/>
</dbReference>
<dbReference type="Pfam" id="PF13720">
    <property type="entry name" value="Acetyltransf_11"/>
    <property type="match status" value="1"/>
</dbReference>
<dbReference type="AlphaFoldDB" id="A0A286IH92"/>
<dbReference type="PROSITE" id="PS00101">
    <property type="entry name" value="HEXAPEP_TRANSFERASES"/>
    <property type="match status" value="1"/>
</dbReference>
<keyword evidence="5 8" id="KW-0677">Repeat</keyword>
<dbReference type="GO" id="GO:0005737">
    <property type="term" value="C:cytoplasm"/>
    <property type="evidence" value="ECO:0007669"/>
    <property type="project" value="UniProtKB-SubCell"/>
</dbReference>
<dbReference type="Proteomes" id="UP000219465">
    <property type="component" value="Unassembled WGS sequence"/>
</dbReference>
<dbReference type="HAMAP" id="MF_00387">
    <property type="entry name" value="LpxA"/>
    <property type="match status" value="1"/>
</dbReference>
<gene>
    <name evidence="8" type="primary">lpxA</name>
    <name evidence="10" type="ORF">SAMN05877838_3650</name>
</gene>
<name>A0A286IH92_9HYPH</name>
<dbReference type="PIRSF" id="PIRSF000456">
    <property type="entry name" value="UDP-GlcNAc_acltr"/>
    <property type="match status" value="1"/>
</dbReference>
<comment type="subunit">
    <text evidence="8">Homotrimer.</text>
</comment>
<dbReference type="InterPro" id="IPR010137">
    <property type="entry name" value="Lipid_A_LpxA"/>
</dbReference>
<dbReference type="GO" id="GO:0016020">
    <property type="term" value="C:membrane"/>
    <property type="evidence" value="ECO:0007669"/>
    <property type="project" value="GOC"/>
</dbReference>
<evidence type="ECO:0000256" key="8">
    <source>
        <dbReference type="HAMAP-Rule" id="MF_00387"/>
    </source>
</evidence>
<comment type="similarity">
    <text evidence="8">Belongs to the transferase hexapeptide repeat family. LpxA subfamily.</text>
</comment>
<accession>A0A286IH92</accession>
<dbReference type="InterPro" id="IPR011004">
    <property type="entry name" value="Trimer_LpxA-like_sf"/>
</dbReference>
<dbReference type="PANTHER" id="PTHR43480:SF1">
    <property type="entry name" value="ACYL-[ACYL-CARRIER-PROTEIN]--UDP-N-ACETYLGLUCOSAMINE O-ACYLTRANSFERASE, MITOCHONDRIAL-RELATED"/>
    <property type="match status" value="1"/>
</dbReference>